<dbReference type="SUPFAM" id="SSF51905">
    <property type="entry name" value="FAD/NAD(P)-binding domain"/>
    <property type="match status" value="3"/>
</dbReference>
<proteinExistence type="inferred from homology"/>
<gene>
    <name evidence="8" type="ORF">LCGC14_2369080</name>
</gene>
<evidence type="ECO:0000256" key="1">
    <source>
        <dbReference type="ARBA" id="ARBA00001974"/>
    </source>
</evidence>
<reference evidence="8" key="1">
    <citation type="journal article" date="2015" name="Nature">
        <title>Complex archaea that bridge the gap between prokaryotes and eukaryotes.</title>
        <authorList>
            <person name="Spang A."/>
            <person name="Saw J.H."/>
            <person name="Jorgensen S.L."/>
            <person name="Zaremba-Niedzwiedzka K."/>
            <person name="Martijn J."/>
            <person name="Lind A.E."/>
            <person name="van Eijk R."/>
            <person name="Schleper C."/>
            <person name="Guy L."/>
            <person name="Ettema T.J."/>
        </authorList>
    </citation>
    <scope>NUCLEOTIDE SEQUENCE</scope>
</reference>
<keyword evidence="7" id="KW-0503">Monooxygenase</keyword>
<evidence type="ECO:0008006" key="9">
    <source>
        <dbReference type="Google" id="ProtNLM"/>
    </source>
</evidence>
<keyword evidence="3" id="KW-0285">Flavoprotein</keyword>
<evidence type="ECO:0000313" key="8">
    <source>
        <dbReference type="EMBL" id="KKL29043.1"/>
    </source>
</evidence>
<dbReference type="AlphaFoldDB" id="A0A0F9EYZ8"/>
<evidence type="ECO:0000256" key="3">
    <source>
        <dbReference type="ARBA" id="ARBA00022630"/>
    </source>
</evidence>
<keyword evidence="5" id="KW-0521">NADP</keyword>
<name>A0A0F9EYZ8_9ZZZZ</name>
<keyword evidence="4" id="KW-0274">FAD</keyword>
<dbReference type="Gene3D" id="3.50.50.60">
    <property type="entry name" value="FAD/NAD(P)-binding domain"/>
    <property type="match status" value="3"/>
</dbReference>
<organism evidence="8">
    <name type="scientific">marine sediment metagenome</name>
    <dbReference type="NCBI Taxonomy" id="412755"/>
    <lineage>
        <taxon>unclassified sequences</taxon>
        <taxon>metagenomes</taxon>
        <taxon>ecological metagenomes</taxon>
    </lineage>
</organism>
<dbReference type="PANTHER" id="PTHR43098:SF3">
    <property type="entry name" value="L-ORNITHINE N(5)-MONOOXYGENASE-RELATED"/>
    <property type="match status" value="1"/>
</dbReference>
<comment type="similarity">
    <text evidence="2">Belongs to the FAD-binding monooxygenase family.</text>
</comment>
<accession>A0A0F9EYZ8</accession>
<feature type="non-terminal residue" evidence="8">
    <location>
        <position position="510"/>
    </location>
</feature>
<evidence type="ECO:0000256" key="2">
    <source>
        <dbReference type="ARBA" id="ARBA00010139"/>
    </source>
</evidence>
<dbReference type="EMBL" id="LAZR01034881">
    <property type="protein sequence ID" value="KKL29043.1"/>
    <property type="molecule type" value="Genomic_DNA"/>
</dbReference>
<dbReference type="GO" id="GO:0050661">
    <property type="term" value="F:NADP binding"/>
    <property type="evidence" value="ECO:0007669"/>
    <property type="project" value="InterPro"/>
</dbReference>
<evidence type="ECO:0000256" key="5">
    <source>
        <dbReference type="ARBA" id="ARBA00022857"/>
    </source>
</evidence>
<dbReference type="InterPro" id="IPR050775">
    <property type="entry name" value="FAD-binding_Monooxygenases"/>
</dbReference>
<dbReference type="PANTHER" id="PTHR43098">
    <property type="entry name" value="L-ORNITHINE N(5)-MONOOXYGENASE-RELATED"/>
    <property type="match status" value="1"/>
</dbReference>
<dbReference type="GO" id="GO:0004499">
    <property type="term" value="F:N,N-dimethylaniline monooxygenase activity"/>
    <property type="evidence" value="ECO:0007669"/>
    <property type="project" value="InterPro"/>
</dbReference>
<evidence type="ECO:0000256" key="7">
    <source>
        <dbReference type="ARBA" id="ARBA00023033"/>
    </source>
</evidence>
<keyword evidence="6" id="KW-0560">Oxidoreductase</keyword>
<evidence type="ECO:0000256" key="4">
    <source>
        <dbReference type="ARBA" id="ARBA00022827"/>
    </source>
</evidence>
<dbReference type="InterPro" id="IPR036188">
    <property type="entry name" value="FAD/NAD-bd_sf"/>
</dbReference>
<dbReference type="GO" id="GO:0050660">
    <property type="term" value="F:flavin adenine dinucleotide binding"/>
    <property type="evidence" value="ECO:0007669"/>
    <property type="project" value="InterPro"/>
</dbReference>
<comment type="cofactor">
    <cofactor evidence="1">
        <name>FAD</name>
        <dbReference type="ChEBI" id="CHEBI:57692"/>
    </cofactor>
</comment>
<protein>
    <recommendedName>
        <fullName evidence="9">Cyclohexanone monooxygenase</fullName>
    </recommendedName>
</protein>
<comment type="caution">
    <text evidence="8">The sequence shown here is derived from an EMBL/GenBank/DDBJ whole genome shotgun (WGS) entry which is preliminary data.</text>
</comment>
<dbReference type="Pfam" id="PF00743">
    <property type="entry name" value="FMO-like"/>
    <property type="match status" value="1"/>
</dbReference>
<dbReference type="InterPro" id="IPR020946">
    <property type="entry name" value="Flavin_mOase-like"/>
</dbReference>
<evidence type="ECO:0000256" key="6">
    <source>
        <dbReference type="ARBA" id="ARBA00023002"/>
    </source>
</evidence>
<sequence length="510" mass="57165">MTRGEAGDDVGGTWYWNRYPGARCDVESMQYSYSWDEELQQDWNWSERFATQPEILDYVRHVADRHDLRRDIKFNTRIMLGQYDEAAQVWTVEEDDGTQTQAQFLVLATGCLSAARLPDLPGRDTFKGDTYHTGDWPHEGVDFTGKRVAVIGTGSSGIQVIPEIAKQAKHLTVFQRTPNFSLPARNQPLSEQYIEGWKGRYSEFRKKAREETGSGTLYDPPKCSALEVSDAEREREYRWRWEKGGANFMHSFNDLVINEKSNQTAADFVRDRIRETVKDAKTAELLCPTDYPIFTKRICVDSHYFATYNRDNVTLVSLKETPLERIEPTGIRTTQALHEFDVIVYATGFDAMTGAVTAIDLRGRGGATIPEKWAEGPRAYLGLACHGFPNLFMITGPGSPSVLSNVVVSIEQHVDLVSDLLVAARVEGIGQIEAERAAEDAWVTHVNEVAAATLLPRAASWYMGANIPGKKRQLINFPSVSIYAASCEDVARDGYRGFATSKFANEGCII</sequence>